<accession>A0A133VQZ0</accession>
<comment type="caution">
    <text evidence="1">The sequence shown here is derived from an EMBL/GenBank/DDBJ whole genome shotgun (WGS) entry which is preliminary data.</text>
</comment>
<gene>
    <name evidence="1" type="ORF">AKJ59_00435</name>
</gene>
<name>A0A133VQZ0_9EURY</name>
<dbReference type="AlphaFoldDB" id="A0A133VQZ0"/>
<dbReference type="Proteomes" id="UP000070248">
    <property type="component" value="Unassembled WGS sequence"/>
</dbReference>
<sequence>MADYGLRVSKPGYDVLTDADKYMVFSSKFDDAFKARYSGSTTLTISDGGTANTSYTHSYNAIPAFLAYYKDPTDNKYLMCAGNENSWWILSSTDILCTAKVDSSNIYFYGRNDSGSQQTINIYFHLFYEAGGNI</sequence>
<organism evidence="1 2">
    <name type="scientific">candidate division MSBL1 archaeon SCGC-AAA385M02</name>
    <dbReference type="NCBI Taxonomy" id="1698287"/>
    <lineage>
        <taxon>Archaea</taxon>
        <taxon>Methanobacteriati</taxon>
        <taxon>Methanobacteriota</taxon>
        <taxon>candidate division MSBL1</taxon>
    </lineage>
</organism>
<reference evidence="1 2" key="1">
    <citation type="journal article" date="2016" name="Sci. Rep.">
        <title>Metabolic traits of an uncultured archaeal lineage -MSBL1- from brine pools of the Red Sea.</title>
        <authorList>
            <person name="Mwirichia R."/>
            <person name="Alam I."/>
            <person name="Rashid M."/>
            <person name="Vinu M."/>
            <person name="Ba-Alawi W."/>
            <person name="Anthony Kamau A."/>
            <person name="Kamanda Ngugi D."/>
            <person name="Goker M."/>
            <person name="Klenk H.P."/>
            <person name="Bajic V."/>
            <person name="Stingl U."/>
        </authorList>
    </citation>
    <scope>NUCLEOTIDE SEQUENCE [LARGE SCALE GENOMIC DNA]</scope>
    <source>
        <strain evidence="1">SCGC-AAA385M02</strain>
    </source>
</reference>
<proteinExistence type="predicted"/>
<protein>
    <submittedName>
        <fullName evidence="1">Uncharacterized protein</fullName>
    </submittedName>
</protein>
<evidence type="ECO:0000313" key="1">
    <source>
        <dbReference type="EMBL" id="KXB08831.1"/>
    </source>
</evidence>
<evidence type="ECO:0000313" key="2">
    <source>
        <dbReference type="Proteomes" id="UP000070248"/>
    </source>
</evidence>
<keyword evidence="2" id="KW-1185">Reference proteome</keyword>
<dbReference type="EMBL" id="LHYL01000004">
    <property type="protein sequence ID" value="KXB08831.1"/>
    <property type="molecule type" value="Genomic_DNA"/>
</dbReference>